<reference evidence="6 10" key="3">
    <citation type="submission" date="2019-03" db="EMBL/GenBank/DDBJ databases">
        <title>Deep subsurface shale carbon reservoir microbial communities from Ohio and West Virginia, USA.</title>
        <authorList>
            <person name="Wrighton K."/>
        </authorList>
    </citation>
    <scope>NUCLEOTIDE SEQUENCE [LARGE SCALE GENOMIC DNA]</scope>
    <source>
        <strain evidence="6 10">UTICA-S4D12</strain>
    </source>
</reference>
<reference evidence="7 8" key="1">
    <citation type="submission" date="2016-10" db="EMBL/GenBank/DDBJ databases">
        <authorList>
            <person name="Varghese N."/>
            <person name="Submissions S."/>
        </authorList>
    </citation>
    <scope>NUCLEOTIDE SEQUENCE [LARGE SCALE GENOMIC DNA]</scope>
    <source>
        <strain evidence="3 11">WG10</strain>
        <strain evidence="4 8">WG2</strain>
        <strain evidence="5 7">WG5</strain>
    </source>
</reference>
<evidence type="ECO:0000313" key="4">
    <source>
        <dbReference type="EMBL" id="SDF62112.1"/>
    </source>
</evidence>
<dbReference type="InterPro" id="IPR028979">
    <property type="entry name" value="Ser_kin/Pase_Hpr-like_N_sf"/>
</dbReference>
<dbReference type="Proteomes" id="UP000198612">
    <property type="component" value="Unassembled WGS sequence"/>
</dbReference>
<feature type="transmembrane region" description="Helical" evidence="1">
    <location>
        <begin position="45"/>
        <end position="70"/>
    </location>
</feature>
<reference evidence="2 9" key="2">
    <citation type="submission" date="2018-04" db="EMBL/GenBank/DDBJ databases">
        <title>Subsurface microbial communities from deep shales in Ohio and West Virginia, USA.</title>
        <authorList>
            <person name="Wrighton K."/>
        </authorList>
    </citation>
    <scope>NUCLEOTIDE SEQUENCE [LARGE SCALE GENOMIC DNA]</scope>
    <source>
        <strain evidence="2 9">MSL28</strain>
    </source>
</reference>
<dbReference type="EMBL" id="FMYT01000006">
    <property type="protein sequence ID" value="SDC42545.1"/>
    <property type="molecule type" value="Genomic_DNA"/>
</dbReference>
<name>A0A1G6LIF0_9FIRM</name>
<protein>
    <recommendedName>
        <fullName evidence="12">DRTGG domain-containing protein</fullName>
    </recommendedName>
</protein>
<dbReference type="Proteomes" id="UP000199519">
    <property type="component" value="Unassembled WGS sequence"/>
</dbReference>
<dbReference type="EMBL" id="SOAA01000014">
    <property type="protein sequence ID" value="TDS30668.1"/>
    <property type="molecule type" value="Genomic_DNA"/>
</dbReference>
<evidence type="ECO:0000313" key="3">
    <source>
        <dbReference type="EMBL" id="SDC42545.1"/>
    </source>
</evidence>
<proteinExistence type="predicted"/>
<dbReference type="OrthoDB" id="2111922at2"/>
<evidence type="ECO:0000313" key="2">
    <source>
        <dbReference type="EMBL" id="PXV68670.1"/>
    </source>
</evidence>
<dbReference type="Proteomes" id="UP000324896">
    <property type="component" value="Unassembled WGS sequence"/>
</dbReference>
<evidence type="ECO:0000313" key="9">
    <source>
        <dbReference type="Proteomes" id="UP000247389"/>
    </source>
</evidence>
<dbReference type="Gene3D" id="3.40.1390.20">
    <property type="entry name" value="HprK N-terminal domain-like"/>
    <property type="match status" value="1"/>
</dbReference>
<dbReference type="AlphaFoldDB" id="A0A1G6LIF0"/>
<keyword evidence="1" id="KW-0812">Transmembrane</keyword>
<evidence type="ECO:0000313" key="11">
    <source>
        <dbReference type="Proteomes" id="UP000324896"/>
    </source>
</evidence>
<evidence type="ECO:0000256" key="1">
    <source>
        <dbReference type="SAM" id="Phobius"/>
    </source>
</evidence>
<evidence type="ECO:0008006" key="12">
    <source>
        <dbReference type="Google" id="ProtNLM"/>
    </source>
</evidence>
<accession>A0A1G6LIF0</accession>
<evidence type="ECO:0000313" key="8">
    <source>
        <dbReference type="Proteomes" id="UP000199519"/>
    </source>
</evidence>
<sequence>MTVREFAEKYKLEIVAGNNLDVEINGVYFGDEPHDVMKMAEEGNIWLTILDGLVTVGVALLADISAVILVEGKDFEQIAVKKACRKNVNLLKYRGSKFELAGKFYEDFK</sequence>
<organism evidence="3 11">
    <name type="scientific">Halanaerobium congolense</name>
    <dbReference type="NCBI Taxonomy" id="54121"/>
    <lineage>
        <taxon>Bacteria</taxon>
        <taxon>Bacillati</taxon>
        <taxon>Bacillota</taxon>
        <taxon>Clostridia</taxon>
        <taxon>Halanaerobiales</taxon>
        <taxon>Halanaerobiaceae</taxon>
        <taxon>Halanaerobium</taxon>
    </lineage>
</organism>
<dbReference type="RefSeq" id="WP_073159937.1">
    <property type="nucleotide sequence ID" value="NZ_FMYT01000006.1"/>
</dbReference>
<gene>
    <name evidence="6" type="ORF">BY453_11410</name>
    <name evidence="2" type="ORF">C8C78_10457</name>
    <name evidence="3" type="ORF">SAMN04488597_10656</name>
    <name evidence="4" type="ORF">SAMN04488598_11737</name>
    <name evidence="5" type="ORF">SAMN04515652_11716</name>
</gene>
<evidence type="ECO:0000313" key="7">
    <source>
        <dbReference type="Proteomes" id="UP000198612"/>
    </source>
</evidence>
<dbReference type="STRING" id="54121.SAMN04515653_12210"/>
<keyword evidence="8" id="KW-1185">Reference proteome</keyword>
<dbReference type="EMBL" id="QICM01000004">
    <property type="protein sequence ID" value="PXV68670.1"/>
    <property type="molecule type" value="Genomic_DNA"/>
</dbReference>
<evidence type="ECO:0000313" key="10">
    <source>
        <dbReference type="Proteomes" id="UP000295758"/>
    </source>
</evidence>
<evidence type="ECO:0000313" key="6">
    <source>
        <dbReference type="EMBL" id="TDS30668.1"/>
    </source>
</evidence>
<evidence type="ECO:0000313" key="5">
    <source>
        <dbReference type="EMBL" id="SET01370.1"/>
    </source>
</evidence>
<dbReference type="Proteomes" id="UP000295758">
    <property type="component" value="Unassembled WGS sequence"/>
</dbReference>
<dbReference type="EMBL" id="FOHG01000017">
    <property type="protein sequence ID" value="SET01370.1"/>
    <property type="molecule type" value="Genomic_DNA"/>
</dbReference>
<keyword evidence="1" id="KW-0472">Membrane</keyword>
<dbReference type="Proteomes" id="UP000247389">
    <property type="component" value="Unassembled WGS sequence"/>
</dbReference>
<dbReference type="SUPFAM" id="SSF75138">
    <property type="entry name" value="HprK N-terminal domain-like"/>
    <property type="match status" value="1"/>
</dbReference>
<keyword evidence="1" id="KW-1133">Transmembrane helix</keyword>
<dbReference type="EMBL" id="FNBJ01000017">
    <property type="protein sequence ID" value="SDF62112.1"/>
    <property type="molecule type" value="Genomic_DNA"/>
</dbReference>